<name>A0A2T4UIC5_9ACTN</name>
<feature type="region of interest" description="Disordered" evidence="1">
    <location>
        <begin position="119"/>
        <end position="145"/>
    </location>
</feature>
<organism evidence="2 3">
    <name type="scientific">Paraconexibacter algicola</name>
    <dbReference type="NCBI Taxonomy" id="2133960"/>
    <lineage>
        <taxon>Bacteria</taxon>
        <taxon>Bacillati</taxon>
        <taxon>Actinomycetota</taxon>
        <taxon>Thermoleophilia</taxon>
        <taxon>Solirubrobacterales</taxon>
        <taxon>Paraconexibacteraceae</taxon>
        <taxon>Paraconexibacter</taxon>
    </lineage>
</organism>
<dbReference type="EMBL" id="PYYB01000001">
    <property type="protein sequence ID" value="PTL58996.1"/>
    <property type="molecule type" value="Genomic_DNA"/>
</dbReference>
<protein>
    <submittedName>
        <fullName evidence="2">Uncharacterized protein</fullName>
    </submittedName>
</protein>
<reference evidence="2 3" key="1">
    <citation type="submission" date="2018-03" db="EMBL/GenBank/DDBJ databases">
        <title>Aquarubrobacter algicola gen. nov., sp. nov., a novel actinobacterium isolated from shallow eutrophic lake during the end of cyanobacterial harmful algal blooms.</title>
        <authorList>
            <person name="Chun S.J."/>
        </authorList>
    </citation>
    <scope>NUCLEOTIDE SEQUENCE [LARGE SCALE GENOMIC DNA]</scope>
    <source>
        <strain evidence="2 3">Seoho-28</strain>
    </source>
</reference>
<accession>A0A2T4UIC5</accession>
<evidence type="ECO:0000256" key="1">
    <source>
        <dbReference type="SAM" id="MobiDB-lite"/>
    </source>
</evidence>
<evidence type="ECO:0000313" key="2">
    <source>
        <dbReference type="EMBL" id="PTL58996.1"/>
    </source>
</evidence>
<evidence type="ECO:0000313" key="3">
    <source>
        <dbReference type="Proteomes" id="UP000240739"/>
    </source>
</evidence>
<dbReference type="RefSeq" id="WP_107567432.1">
    <property type="nucleotide sequence ID" value="NZ_PYYB01000001.1"/>
</dbReference>
<proteinExistence type="predicted"/>
<gene>
    <name evidence="2" type="ORF">C7Y72_04705</name>
</gene>
<dbReference type="AlphaFoldDB" id="A0A2T4UIC5"/>
<keyword evidence="3" id="KW-1185">Reference proteome</keyword>
<comment type="caution">
    <text evidence="2">The sequence shown here is derived from an EMBL/GenBank/DDBJ whole genome shotgun (WGS) entry which is preliminary data.</text>
</comment>
<sequence>MRPTRVILASLGTGMSLVLVGVLLLASVSTVVAFKGWPGGAPQLPDTPAAMLADAGVPVQADTVAARTALVVPEAPPTARAAVRAPRRTAVPQAIPAPTDTHVEVTRRPARKVTGNGAVMPAREWGDGPGETAPAQKKPARRRPATEVVREVGAGLGGALDTTVSEVGAKLDPVSPTLGQTVDDTGQVVGDTVQGVTNTVSDILDALKPRR</sequence>
<dbReference type="Proteomes" id="UP000240739">
    <property type="component" value="Unassembled WGS sequence"/>
</dbReference>